<name>A0A936TEL9_9ACTN</name>
<dbReference type="EMBL" id="JADJZA010000006">
    <property type="protein sequence ID" value="MBK9296834.1"/>
    <property type="molecule type" value="Genomic_DNA"/>
</dbReference>
<dbReference type="GO" id="GO:0020037">
    <property type="term" value="F:heme binding"/>
    <property type="evidence" value="ECO:0007669"/>
    <property type="project" value="InterPro"/>
</dbReference>
<protein>
    <submittedName>
        <fullName evidence="7">Group III truncated hemoglobin</fullName>
    </submittedName>
</protein>
<dbReference type="Pfam" id="PF01152">
    <property type="entry name" value="Bac_globin"/>
    <property type="match status" value="1"/>
</dbReference>
<evidence type="ECO:0000313" key="7">
    <source>
        <dbReference type="EMBL" id="MBK9296834.1"/>
    </source>
</evidence>
<keyword evidence="3 5" id="KW-0479">Metal-binding</keyword>
<accession>A0A936TEL9</accession>
<proteinExistence type="predicted"/>
<dbReference type="Proteomes" id="UP000727993">
    <property type="component" value="Unassembled WGS sequence"/>
</dbReference>
<evidence type="ECO:0000256" key="2">
    <source>
        <dbReference type="ARBA" id="ARBA00022617"/>
    </source>
</evidence>
<dbReference type="GO" id="GO:0046872">
    <property type="term" value="F:metal ion binding"/>
    <property type="evidence" value="ECO:0007669"/>
    <property type="project" value="UniProtKB-KW"/>
</dbReference>
<organism evidence="7 8">
    <name type="scientific">Candidatus Neomicrothrix subdominans</name>
    <dbReference type="NCBI Taxonomy" id="2954438"/>
    <lineage>
        <taxon>Bacteria</taxon>
        <taxon>Bacillati</taxon>
        <taxon>Actinomycetota</taxon>
        <taxon>Acidimicrobiia</taxon>
        <taxon>Acidimicrobiales</taxon>
        <taxon>Microthrixaceae</taxon>
        <taxon>Candidatus Neomicrothrix</taxon>
    </lineage>
</organism>
<dbReference type="InterPro" id="IPR012292">
    <property type="entry name" value="Globin/Proto"/>
</dbReference>
<evidence type="ECO:0000256" key="6">
    <source>
        <dbReference type="SAM" id="MobiDB-lite"/>
    </source>
</evidence>
<dbReference type="Gene3D" id="1.10.490.10">
    <property type="entry name" value="Globins"/>
    <property type="match status" value="1"/>
</dbReference>
<reference evidence="7 8" key="1">
    <citation type="submission" date="2020-10" db="EMBL/GenBank/DDBJ databases">
        <title>Connecting structure to function with the recovery of over 1000 high-quality activated sludge metagenome-assembled genomes encoding full-length rRNA genes using long-read sequencing.</title>
        <authorList>
            <person name="Singleton C.M."/>
            <person name="Petriglieri F."/>
            <person name="Kristensen J.M."/>
            <person name="Kirkegaard R.H."/>
            <person name="Michaelsen T.Y."/>
            <person name="Andersen M.H."/>
            <person name="Karst S.M."/>
            <person name="Dueholm M.S."/>
            <person name="Nielsen P.H."/>
            <person name="Albertsen M."/>
        </authorList>
    </citation>
    <scope>NUCLEOTIDE SEQUENCE [LARGE SCALE GENOMIC DNA]</scope>
    <source>
        <strain evidence="7">Lyne_18-Q3-R50-59_MAXAC.006</strain>
    </source>
</reference>
<evidence type="ECO:0000256" key="3">
    <source>
        <dbReference type="ARBA" id="ARBA00022723"/>
    </source>
</evidence>
<keyword evidence="2 5" id="KW-0349">Heme</keyword>
<comment type="caution">
    <text evidence="7">The sequence shown here is derived from an EMBL/GenBank/DDBJ whole genome shotgun (WGS) entry which is preliminary data.</text>
</comment>
<dbReference type="InterPro" id="IPR001486">
    <property type="entry name" value="Hemoglobin_trunc"/>
</dbReference>
<keyword evidence="4 5" id="KW-0408">Iron</keyword>
<evidence type="ECO:0000256" key="1">
    <source>
        <dbReference type="ARBA" id="ARBA00022448"/>
    </source>
</evidence>
<dbReference type="AlphaFoldDB" id="A0A936TEL9"/>
<dbReference type="CDD" id="cd08916">
    <property type="entry name" value="TrHb3_P"/>
    <property type="match status" value="1"/>
</dbReference>
<dbReference type="SUPFAM" id="SSF46458">
    <property type="entry name" value="Globin-like"/>
    <property type="match status" value="1"/>
</dbReference>
<evidence type="ECO:0000313" key="8">
    <source>
        <dbReference type="Proteomes" id="UP000727993"/>
    </source>
</evidence>
<dbReference type="InterPro" id="IPR009050">
    <property type="entry name" value="Globin-like_sf"/>
</dbReference>
<sequence>MRGDATTDVEEQAPAGPSVDLTTRPQVHDLVVDFYREIVFDELLEPMFGEVAEVDWASHIPRLIDYWCRILFGTKEYVGQVMGVHRHLHSLEAVRPEHCDRWFTMWSAAVDRHGAGPTADHAKGHAATLMAGMAKHIFGYEWTPPVPTDTEAVNGSN</sequence>
<evidence type="ECO:0000256" key="5">
    <source>
        <dbReference type="PIRSR" id="PIRSR601486-1"/>
    </source>
</evidence>
<dbReference type="GO" id="GO:0019825">
    <property type="term" value="F:oxygen binding"/>
    <property type="evidence" value="ECO:0007669"/>
    <property type="project" value="InterPro"/>
</dbReference>
<keyword evidence="1" id="KW-0813">Transport</keyword>
<feature type="region of interest" description="Disordered" evidence="6">
    <location>
        <begin position="1"/>
        <end position="21"/>
    </location>
</feature>
<evidence type="ECO:0000256" key="4">
    <source>
        <dbReference type="ARBA" id="ARBA00023004"/>
    </source>
</evidence>
<gene>
    <name evidence="7" type="ORF">IPN02_08350</name>
</gene>
<feature type="binding site" description="distal binding residue" evidence="5">
    <location>
        <position position="85"/>
    </location>
    <ligand>
        <name>heme</name>
        <dbReference type="ChEBI" id="CHEBI:30413"/>
    </ligand>
    <ligandPart>
        <name>Fe</name>
        <dbReference type="ChEBI" id="CHEBI:18248"/>
    </ligandPart>
</feature>